<accession>A0A1T4LI35</accession>
<reference evidence="2 3" key="1">
    <citation type="submission" date="2017-02" db="EMBL/GenBank/DDBJ databases">
        <authorList>
            <person name="Peterson S.W."/>
        </authorList>
    </citation>
    <scope>NUCLEOTIDE SEQUENCE [LARGE SCALE GENOMIC DNA]</scope>
    <source>
        <strain evidence="2 3">DSM 22335</strain>
    </source>
</reference>
<dbReference type="SUPFAM" id="SSF52091">
    <property type="entry name" value="SpoIIaa-like"/>
    <property type="match status" value="1"/>
</dbReference>
<dbReference type="RefSeq" id="WP_078830440.1">
    <property type="nucleotide sequence ID" value="NZ_FUWH01000002.1"/>
</dbReference>
<dbReference type="PROSITE" id="PS50801">
    <property type="entry name" value="STAS"/>
    <property type="match status" value="1"/>
</dbReference>
<dbReference type="AlphaFoldDB" id="A0A1T4LI35"/>
<organism evidence="2 3">
    <name type="scientific">Sediminibacterium ginsengisoli</name>
    <dbReference type="NCBI Taxonomy" id="413434"/>
    <lineage>
        <taxon>Bacteria</taxon>
        <taxon>Pseudomonadati</taxon>
        <taxon>Bacteroidota</taxon>
        <taxon>Chitinophagia</taxon>
        <taxon>Chitinophagales</taxon>
        <taxon>Chitinophagaceae</taxon>
        <taxon>Sediminibacterium</taxon>
    </lineage>
</organism>
<dbReference type="Pfam" id="PF01740">
    <property type="entry name" value="STAS"/>
    <property type="match status" value="1"/>
</dbReference>
<dbReference type="STRING" id="413434.SAMN04488132_102505"/>
<dbReference type="OrthoDB" id="667243at2"/>
<gene>
    <name evidence="2" type="ORF">SAMN04488132_102505</name>
</gene>
<dbReference type="EMBL" id="FUWH01000002">
    <property type="protein sequence ID" value="SJZ54278.1"/>
    <property type="molecule type" value="Genomic_DNA"/>
</dbReference>
<evidence type="ECO:0000259" key="1">
    <source>
        <dbReference type="PROSITE" id="PS50801"/>
    </source>
</evidence>
<sequence>MEVKIDTKEKFTVVTPMGSPITDNIAATIANNCKSYLQNDVKNVILNLSNVTSLEEKAAETLASLQQDFYEQSVSFVICCLQPEAEDVFEKAGVLDMLNVTPTESEAWDIVQMEEIERELLDGDDITFEQND</sequence>
<proteinExistence type="predicted"/>
<dbReference type="Gene3D" id="3.30.750.24">
    <property type="entry name" value="STAS domain"/>
    <property type="match status" value="1"/>
</dbReference>
<name>A0A1T4LI35_9BACT</name>
<dbReference type="Proteomes" id="UP000190888">
    <property type="component" value="Unassembled WGS sequence"/>
</dbReference>
<feature type="domain" description="STAS" evidence="1">
    <location>
        <begin position="1"/>
        <end position="111"/>
    </location>
</feature>
<dbReference type="CDD" id="cd07043">
    <property type="entry name" value="STAS_anti-anti-sigma_factors"/>
    <property type="match status" value="1"/>
</dbReference>
<dbReference type="InterPro" id="IPR002645">
    <property type="entry name" value="STAS_dom"/>
</dbReference>
<keyword evidence="3" id="KW-1185">Reference proteome</keyword>
<protein>
    <submittedName>
        <fullName evidence="2">Anti-anti-sigma factor</fullName>
    </submittedName>
</protein>
<dbReference type="InterPro" id="IPR036513">
    <property type="entry name" value="STAS_dom_sf"/>
</dbReference>
<evidence type="ECO:0000313" key="2">
    <source>
        <dbReference type="EMBL" id="SJZ54278.1"/>
    </source>
</evidence>
<evidence type="ECO:0000313" key="3">
    <source>
        <dbReference type="Proteomes" id="UP000190888"/>
    </source>
</evidence>